<gene>
    <name evidence="2" type="ORF">g.49265</name>
    <name evidence="3" type="ORF">g.49266</name>
</gene>
<evidence type="ECO:0000313" key="2">
    <source>
        <dbReference type="EMBL" id="JAS89814.1"/>
    </source>
</evidence>
<name>A0A1B6IS97_9HEMI</name>
<dbReference type="AlphaFoldDB" id="A0A1B6IS97"/>
<feature type="compositionally biased region" description="Basic and acidic residues" evidence="1">
    <location>
        <begin position="135"/>
        <end position="146"/>
    </location>
</feature>
<organism evidence="2">
    <name type="scientific">Homalodisca liturata</name>
    <dbReference type="NCBI Taxonomy" id="320908"/>
    <lineage>
        <taxon>Eukaryota</taxon>
        <taxon>Metazoa</taxon>
        <taxon>Ecdysozoa</taxon>
        <taxon>Arthropoda</taxon>
        <taxon>Hexapoda</taxon>
        <taxon>Insecta</taxon>
        <taxon>Pterygota</taxon>
        <taxon>Neoptera</taxon>
        <taxon>Paraneoptera</taxon>
        <taxon>Hemiptera</taxon>
        <taxon>Auchenorrhyncha</taxon>
        <taxon>Membracoidea</taxon>
        <taxon>Cicadellidae</taxon>
        <taxon>Cicadellinae</taxon>
        <taxon>Proconiini</taxon>
        <taxon>Homalodisca</taxon>
    </lineage>
</organism>
<protein>
    <submittedName>
        <fullName evidence="2">Uncharacterized protein</fullName>
    </submittedName>
</protein>
<feature type="non-terminal residue" evidence="2">
    <location>
        <position position="1"/>
    </location>
</feature>
<accession>A0A1B6IS97</accession>
<feature type="region of interest" description="Disordered" evidence="1">
    <location>
        <begin position="196"/>
        <end position="218"/>
    </location>
</feature>
<evidence type="ECO:0000313" key="3">
    <source>
        <dbReference type="EMBL" id="JAS92917.1"/>
    </source>
</evidence>
<feature type="compositionally biased region" description="Low complexity" evidence="1">
    <location>
        <begin position="196"/>
        <end position="213"/>
    </location>
</feature>
<feature type="region of interest" description="Disordered" evidence="1">
    <location>
        <begin position="109"/>
        <end position="146"/>
    </location>
</feature>
<reference evidence="2" key="1">
    <citation type="submission" date="2015-11" db="EMBL/GenBank/DDBJ databases">
        <title>De novo transcriptome assembly of four potential Pierce s Disease insect vectors from Arizona vineyards.</title>
        <authorList>
            <person name="Tassone E.E."/>
        </authorList>
    </citation>
    <scope>NUCLEOTIDE SEQUENCE</scope>
</reference>
<dbReference type="EMBL" id="GECU01014789">
    <property type="protein sequence ID" value="JAS92917.1"/>
    <property type="molecule type" value="Transcribed_RNA"/>
</dbReference>
<proteinExistence type="predicted"/>
<evidence type="ECO:0000256" key="1">
    <source>
        <dbReference type="SAM" id="MobiDB-lite"/>
    </source>
</evidence>
<sequence>IKDNKSILSQTCIQTPNSESIQRDLDGDVIKRINLDQNGFRKDIQVETSLPQLVSYQNFKSSLNPKLNCGQSSTPYEPQNSVTVQSPVLTSKFLKNNVTLEKNLNRQSKTKVVATNSENHSSSVMNLSGSDSESESNRAHDKSYKNPVKENRFHFKNLRKNIDISKKFSDLLGNICQCDSDSDCFCKAVANQRIPSQRIPSPSSEDSSASLEDNPSTHCAQLHTKRPVVNKAIHFIKVPGDNFYSDITKDNTYSRWKRSALKSKNKDKNIWREYNWQKIFADEK</sequence>
<feature type="compositionally biased region" description="Polar residues" evidence="1">
    <location>
        <begin position="113"/>
        <end position="131"/>
    </location>
</feature>
<dbReference type="EMBL" id="GECU01017892">
    <property type="protein sequence ID" value="JAS89814.1"/>
    <property type="molecule type" value="Transcribed_RNA"/>
</dbReference>